<dbReference type="KEGG" id="cuv:CUREI_05460"/>
<evidence type="ECO:0000256" key="2">
    <source>
        <dbReference type="ARBA" id="ARBA00022793"/>
    </source>
</evidence>
<dbReference type="PROSITE" id="PS00879">
    <property type="entry name" value="ODR_DC_2_2"/>
    <property type="match status" value="1"/>
</dbReference>
<evidence type="ECO:0000256" key="3">
    <source>
        <dbReference type="ARBA" id="ARBA00022898"/>
    </source>
</evidence>
<dbReference type="GO" id="GO:0008836">
    <property type="term" value="F:diaminopimelate decarboxylase activity"/>
    <property type="evidence" value="ECO:0007669"/>
    <property type="project" value="TreeGrafter"/>
</dbReference>
<evidence type="ECO:0000313" key="8">
    <source>
        <dbReference type="Proteomes" id="UP000028939"/>
    </source>
</evidence>
<dbReference type="SUPFAM" id="SSF51905">
    <property type="entry name" value="FAD/NAD(P)-binding domain"/>
    <property type="match status" value="1"/>
</dbReference>
<feature type="modified residue" description="N6-(pyridoxal phosphate)lysine" evidence="4">
    <location>
        <position position="547"/>
    </location>
</feature>
<dbReference type="InterPro" id="IPR000183">
    <property type="entry name" value="Orn/DAP/Arg_de-COase"/>
</dbReference>
<evidence type="ECO:0000259" key="6">
    <source>
        <dbReference type="Pfam" id="PF13454"/>
    </source>
</evidence>
<dbReference type="InterPro" id="IPR009006">
    <property type="entry name" value="Ala_racemase/Decarboxylase_C"/>
</dbReference>
<sequence length="919" mass="99230">MKVAIIGAGPRGLWAAEALMERARQRGAGISLTVFNDRPLPEASAPGAFGASVPDAWILNAPKSIMETRLGPLDADDKLAGEFPGRRHAGEHMLASWRALEEHLPPRCSVTHRVEHVDTVEPNEGGVDVLGERFDEVLIATGHAHDWPGSLAHRDLAGLKVGAPAYPATNLDAVGTDDVALVRGAALTFIDVVKYADAKVFYPVTRTGRFMETKAYLDGEAKRRAKPHIGAASRAILRCRDLDELRAILVSCATEILGIVGGEGSADDIRAVFAGKDFTGDAVAELRASLDASRGERPWTPVLAAQVAFRETYDALIERASFGGRETLGGRDFDGFTRTMERVAFGPPPESAELLLQMIDAGRVRTDLIARGEEDLQELAGEVGATVVIDAVLAPPGVVEGTLVGNLVEAGVGQRYADTNALHVTPDGTLVGQEHLAAAGRMNEGLILGHDTLKRTEHDVIDRWAGRVSASAMQEPDRVHGLPPLEPKRFDWSEELLADPEACHSLIEQYGSPVNVVHPGPMQASIDELVEAGRRAGVETKVFYARKANKALVFADTARDTGNGVDVASENELRQVLSHNVPGDRIILSAAIKPDRLLQLAIDNGVVISADNRAEYDRIRTLAETSGATARVAPRLAPDPDTMPPTRFGERLGDWAGHLREPSSSVSVVGVHAHLHGYAAADRSAALRECMQLIDALTAAGHTPEFIDIGGGVPMRYLAHEQQWEDYQDAIATQRAGYAEAFTWKADPLTNTYPYWQEPTRGEWLGQVLADGIGEGLRERGLRLHLEPGRSLLDGCGVILARVAFVKTRSDGVPLVGLEMNRTQCRTTSDDYLTDPVLVKRHPDGEPLEAFLVGAYCIEDEVILRRKIRFPAGVAPGDIVAIPNAAGYFMHILESASHQIPLAKNVVWPDAELDSIDRG</sequence>
<dbReference type="InterPro" id="IPR022657">
    <property type="entry name" value="De-COase2_CS"/>
</dbReference>
<dbReference type="EMBL" id="CP009215">
    <property type="protein sequence ID" value="AIL96810.1"/>
    <property type="molecule type" value="Genomic_DNA"/>
</dbReference>
<dbReference type="STRING" id="401472.CUREI_05460"/>
<dbReference type="HOGENOM" id="CLU_316583_0_0_11"/>
<dbReference type="Pfam" id="PF13454">
    <property type="entry name" value="NAD_binding_9"/>
    <property type="match status" value="1"/>
</dbReference>
<dbReference type="Gene3D" id="3.20.20.10">
    <property type="entry name" value="Alanine racemase"/>
    <property type="match status" value="1"/>
</dbReference>
<feature type="domain" description="FAD-dependent urate hydroxylase HpyO/Asp monooxygenase CreE-like FAD/NAD(P)-binding" evidence="6">
    <location>
        <begin position="4"/>
        <end position="143"/>
    </location>
</feature>
<accession>A0A077HKI8</accession>
<dbReference type="InterPro" id="IPR038732">
    <property type="entry name" value="HpyO/CreE_NAD-binding"/>
</dbReference>
<dbReference type="Gene3D" id="3.50.50.60">
    <property type="entry name" value="FAD/NAD(P)-binding domain"/>
    <property type="match status" value="1"/>
</dbReference>
<feature type="domain" description="Orn/DAP/Arg decarboxylase 2 N-terminal" evidence="5">
    <location>
        <begin position="528"/>
        <end position="740"/>
    </location>
</feature>
<keyword evidence="2" id="KW-0210">Decarboxylase</keyword>
<dbReference type="Pfam" id="PF02784">
    <property type="entry name" value="Orn_Arg_deC_N"/>
    <property type="match status" value="1"/>
</dbReference>
<dbReference type="SUPFAM" id="SSF51419">
    <property type="entry name" value="PLP-binding barrel"/>
    <property type="match status" value="1"/>
</dbReference>
<dbReference type="InterPro" id="IPR036188">
    <property type="entry name" value="FAD/NAD-bd_sf"/>
</dbReference>
<keyword evidence="8" id="KW-1185">Reference proteome</keyword>
<evidence type="ECO:0000313" key="7">
    <source>
        <dbReference type="EMBL" id="AIL96810.1"/>
    </source>
</evidence>
<dbReference type="InterPro" id="IPR022653">
    <property type="entry name" value="De-COase2_pyr-phos_BS"/>
</dbReference>
<feature type="active site" description="Proton donor" evidence="4">
    <location>
        <position position="857"/>
    </location>
</feature>
<dbReference type="PANTHER" id="PTHR43727:SF2">
    <property type="entry name" value="GROUP IV DECARBOXYLASE"/>
    <property type="match status" value="1"/>
</dbReference>
<protein>
    <submittedName>
        <fullName evidence="7">Diaminopimelate decarboxylase</fullName>
    </submittedName>
</protein>
<dbReference type="AlphaFoldDB" id="A0A077HKI8"/>
<evidence type="ECO:0000259" key="5">
    <source>
        <dbReference type="Pfam" id="PF02784"/>
    </source>
</evidence>
<dbReference type="PANTHER" id="PTHR43727">
    <property type="entry name" value="DIAMINOPIMELATE DECARBOXYLASE"/>
    <property type="match status" value="1"/>
</dbReference>
<name>A0A077HKI8_9CORY</name>
<dbReference type="Gene3D" id="2.40.37.10">
    <property type="entry name" value="Lyase, Ornithine Decarboxylase, Chain A, domain 1"/>
    <property type="match status" value="1"/>
</dbReference>
<dbReference type="Proteomes" id="UP000028939">
    <property type="component" value="Chromosome"/>
</dbReference>
<dbReference type="PROSITE" id="PS00878">
    <property type="entry name" value="ODR_DC_2_1"/>
    <property type="match status" value="1"/>
</dbReference>
<reference evidence="7 8" key="1">
    <citation type="submission" date="2014-08" db="EMBL/GenBank/DDBJ databases">
        <title>Complete genome sequence of Corynebacterium ureicelerivorans DSM 45051, a lipophilic and urea-splitting isolate from a blood culture of a septicaemia patient.</title>
        <authorList>
            <person name="Tippelt A."/>
            <person name="Albersmeier A."/>
            <person name="Brinkrolf K."/>
            <person name="Ruckert C."/>
            <person name="Tauch A."/>
        </authorList>
    </citation>
    <scope>NUCLEOTIDE SEQUENCE [LARGE SCALE GENOMIC DNA]</scope>
    <source>
        <strain evidence="7 8">IMMIB RIV-2301</strain>
    </source>
</reference>
<evidence type="ECO:0000256" key="1">
    <source>
        <dbReference type="ARBA" id="ARBA00001933"/>
    </source>
</evidence>
<gene>
    <name evidence="7" type="ORF">CUREI_05460</name>
</gene>
<keyword evidence="2" id="KW-0456">Lyase</keyword>
<dbReference type="OrthoDB" id="3275594at2"/>
<evidence type="ECO:0000256" key="4">
    <source>
        <dbReference type="PIRSR" id="PIRSR600183-50"/>
    </source>
</evidence>
<dbReference type="InterPro" id="IPR022644">
    <property type="entry name" value="De-COase2_N"/>
</dbReference>
<dbReference type="RefSeq" id="WP_038611274.1">
    <property type="nucleotide sequence ID" value="NZ_CP009215.1"/>
</dbReference>
<organism evidence="7 8">
    <name type="scientific">Corynebacterium ureicelerivorans</name>
    <dbReference type="NCBI Taxonomy" id="401472"/>
    <lineage>
        <taxon>Bacteria</taxon>
        <taxon>Bacillati</taxon>
        <taxon>Actinomycetota</taxon>
        <taxon>Actinomycetes</taxon>
        <taxon>Mycobacteriales</taxon>
        <taxon>Corynebacteriaceae</taxon>
        <taxon>Corynebacterium</taxon>
    </lineage>
</organism>
<dbReference type="InterPro" id="IPR029066">
    <property type="entry name" value="PLP-binding_barrel"/>
</dbReference>
<proteinExistence type="predicted"/>
<dbReference type="SUPFAM" id="SSF50621">
    <property type="entry name" value="Alanine racemase C-terminal domain-like"/>
    <property type="match status" value="1"/>
</dbReference>
<keyword evidence="3 4" id="KW-0663">Pyridoxal phosphate</keyword>
<dbReference type="PRINTS" id="PR01179">
    <property type="entry name" value="ODADCRBXLASE"/>
</dbReference>
<dbReference type="GO" id="GO:0009089">
    <property type="term" value="P:lysine biosynthetic process via diaminopimelate"/>
    <property type="evidence" value="ECO:0007669"/>
    <property type="project" value="TreeGrafter"/>
</dbReference>
<comment type="cofactor">
    <cofactor evidence="1 4">
        <name>pyridoxal 5'-phosphate</name>
        <dbReference type="ChEBI" id="CHEBI:597326"/>
    </cofactor>
</comment>